<keyword evidence="13" id="KW-0333">Golgi apparatus</keyword>
<evidence type="ECO:0000256" key="4">
    <source>
        <dbReference type="ARBA" id="ARBA00011011"/>
    </source>
</evidence>
<evidence type="ECO:0000256" key="19">
    <source>
        <dbReference type="ARBA" id="ARBA00031203"/>
    </source>
</evidence>
<dbReference type="EC" id="2.4.1.143" evidence="5"/>
<evidence type="ECO:0000256" key="6">
    <source>
        <dbReference type="ARBA" id="ARBA00014817"/>
    </source>
</evidence>
<evidence type="ECO:0000256" key="22">
    <source>
        <dbReference type="ARBA" id="ARBA00093257"/>
    </source>
</evidence>
<protein>
    <recommendedName>
        <fullName evidence="6">Alpha-1,6-mannosyl-glycoprotein 2-beta-N-acetylglucosaminyltransferase</fullName>
        <ecNumber evidence="5">2.4.1.143</ecNumber>
    </recommendedName>
    <alternativeName>
        <fullName evidence="21">Beta-1,2-N-acetylglucosaminyltransferase II</fullName>
    </alternativeName>
    <alternativeName>
        <fullName evidence="20">GlcNAc-T II</fullName>
    </alternativeName>
    <alternativeName>
        <fullName evidence="19">Mannoside acetylglucosaminyltransferase 2</fullName>
    </alternativeName>
    <alternativeName>
        <fullName evidence="18">N-glycosyl-oligosaccharide-glycoprotein N-acetylglucosaminyltransferase II</fullName>
    </alternativeName>
</protein>
<keyword evidence="8" id="KW-0808">Transferase</keyword>
<keyword evidence="27" id="KW-1185">Reference proteome</keyword>
<feature type="disulfide bond" evidence="24">
    <location>
        <begin position="310"/>
        <end position="407"/>
    </location>
</feature>
<dbReference type="AlphaFoldDB" id="A0A8S0ZQN9"/>
<dbReference type="GO" id="GO:0005795">
    <property type="term" value="C:Golgi stack"/>
    <property type="evidence" value="ECO:0007669"/>
    <property type="project" value="InterPro"/>
</dbReference>
<evidence type="ECO:0000256" key="23">
    <source>
        <dbReference type="PIRSR" id="PIRSR607754-1"/>
    </source>
</evidence>
<keyword evidence="7" id="KW-0328">Glycosyltransferase</keyword>
<comment type="caution">
    <text evidence="26">The sequence shown here is derived from an EMBL/GenBank/DDBJ whole genome shotgun (WGS) entry which is preliminary data.</text>
</comment>
<evidence type="ECO:0000256" key="15">
    <source>
        <dbReference type="ARBA" id="ARBA00023157"/>
    </source>
</evidence>
<comment type="catalytic activity">
    <reaction evidence="22">
        <text>an N(4)-{beta-D-GlcNAc-(1-&gt;2)-alpha-D-Man-(1-&gt;3)-[alpha-D-Man-(1-&gt;6)]-beta-D-Man-(1-&gt;4)-beta-D-GlcNAc-(1-&gt;4)-beta-D-GlcNAc}-L-asparaginyl-[protein] + UDP-N-acetyl-alpha-D-glucosamine = N(4)-{beta-D-GlcNAc-(1-&gt;2)-alpha-D-Man-(1-&gt;3)-[beta-D-GlcNAc-(1-&gt;2)-alpha-D-Man-(1-&gt;6)]-beta-D-Man-(1-&gt;4)-beta-D-GlcNAc-(1-&gt;4)-beta-D-GlcNAc}-L-asparaginyl-[protein] + UDP + H(+)</text>
        <dbReference type="Rhea" id="RHEA:12941"/>
        <dbReference type="Rhea" id="RHEA-COMP:13526"/>
        <dbReference type="Rhea" id="RHEA-COMP:14369"/>
        <dbReference type="ChEBI" id="CHEBI:15378"/>
        <dbReference type="ChEBI" id="CHEBI:57705"/>
        <dbReference type="ChEBI" id="CHEBI:58223"/>
        <dbReference type="ChEBI" id="CHEBI:60615"/>
        <dbReference type="ChEBI" id="CHEBI:60651"/>
        <dbReference type="EC" id="2.4.1.143"/>
    </reaction>
</comment>
<keyword evidence="12 25" id="KW-1133">Transmembrane helix</keyword>
<evidence type="ECO:0000256" key="13">
    <source>
        <dbReference type="ARBA" id="ARBA00023034"/>
    </source>
</evidence>
<evidence type="ECO:0000256" key="7">
    <source>
        <dbReference type="ARBA" id="ARBA00022676"/>
    </source>
</evidence>
<proteinExistence type="inferred from homology"/>
<dbReference type="GO" id="GO:0046872">
    <property type="term" value="F:metal ion binding"/>
    <property type="evidence" value="ECO:0007669"/>
    <property type="project" value="UniProtKB-KW"/>
</dbReference>
<organism evidence="26 27">
    <name type="scientific">Arctia plantaginis</name>
    <name type="common">Wood tiger moth</name>
    <name type="synonym">Phalaena plantaginis</name>
    <dbReference type="NCBI Taxonomy" id="874455"/>
    <lineage>
        <taxon>Eukaryota</taxon>
        <taxon>Metazoa</taxon>
        <taxon>Ecdysozoa</taxon>
        <taxon>Arthropoda</taxon>
        <taxon>Hexapoda</taxon>
        <taxon>Insecta</taxon>
        <taxon>Pterygota</taxon>
        <taxon>Neoptera</taxon>
        <taxon>Endopterygota</taxon>
        <taxon>Lepidoptera</taxon>
        <taxon>Glossata</taxon>
        <taxon>Ditrysia</taxon>
        <taxon>Noctuoidea</taxon>
        <taxon>Erebidae</taxon>
        <taxon>Arctiinae</taxon>
        <taxon>Arctia</taxon>
    </lineage>
</organism>
<gene>
    <name evidence="26" type="ORF">APLA_LOCUS5958</name>
</gene>
<evidence type="ECO:0000256" key="25">
    <source>
        <dbReference type="SAM" id="Phobius"/>
    </source>
</evidence>
<evidence type="ECO:0000256" key="8">
    <source>
        <dbReference type="ARBA" id="ARBA00022679"/>
    </source>
</evidence>
<accession>A0A8S0ZQN9</accession>
<evidence type="ECO:0000256" key="20">
    <source>
        <dbReference type="ARBA" id="ARBA00032552"/>
    </source>
</evidence>
<comment type="similarity">
    <text evidence="4">Belongs to the glycosyltransferase 16 (GT16) protein family.</text>
</comment>
<dbReference type="InterPro" id="IPR029044">
    <property type="entry name" value="Nucleotide-diphossugar_trans"/>
</dbReference>
<keyword evidence="9 25" id="KW-0812">Transmembrane</keyword>
<evidence type="ECO:0000313" key="27">
    <source>
        <dbReference type="Proteomes" id="UP000494106"/>
    </source>
</evidence>
<keyword evidence="11" id="KW-0735">Signal-anchor</keyword>
<evidence type="ECO:0000256" key="9">
    <source>
        <dbReference type="ARBA" id="ARBA00022692"/>
    </source>
</evidence>
<comment type="subcellular location">
    <subcellularLocation>
        <location evidence="2">Golgi apparatus membrane</location>
        <topology evidence="2">Single-pass type II membrane protein</topology>
    </subcellularLocation>
</comment>
<evidence type="ECO:0000256" key="17">
    <source>
        <dbReference type="ARBA" id="ARBA00023211"/>
    </source>
</evidence>
<feature type="binding site" evidence="23">
    <location>
        <begin position="199"/>
        <end position="203"/>
    </location>
    <ligand>
        <name>substrate</name>
    </ligand>
</feature>
<keyword evidence="15 24" id="KW-1015">Disulfide bond</keyword>
<dbReference type="GO" id="GO:0000139">
    <property type="term" value="C:Golgi membrane"/>
    <property type="evidence" value="ECO:0007669"/>
    <property type="project" value="UniProtKB-SubCell"/>
</dbReference>
<feature type="transmembrane region" description="Helical" evidence="25">
    <location>
        <begin position="7"/>
        <end position="28"/>
    </location>
</feature>
<dbReference type="PANTHER" id="PTHR12871">
    <property type="entry name" value="BETA-1,2-N-ACETYLGLUCOSAMINYLTRANSFERASE II"/>
    <property type="match status" value="1"/>
</dbReference>
<evidence type="ECO:0000256" key="10">
    <source>
        <dbReference type="ARBA" id="ARBA00022723"/>
    </source>
</evidence>
<evidence type="ECO:0000256" key="12">
    <source>
        <dbReference type="ARBA" id="ARBA00022989"/>
    </source>
</evidence>
<feature type="binding site" evidence="23">
    <location>
        <position position="140"/>
    </location>
    <ligand>
        <name>substrate</name>
    </ligand>
</feature>
<evidence type="ECO:0000256" key="24">
    <source>
        <dbReference type="PIRSR" id="PIRSR607754-3"/>
    </source>
</evidence>
<dbReference type="Gene3D" id="3.90.550.10">
    <property type="entry name" value="Spore Coat Polysaccharide Biosynthesis Protein SpsA, Chain A"/>
    <property type="match status" value="1"/>
</dbReference>
<evidence type="ECO:0000256" key="14">
    <source>
        <dbReference type="ARBA" id="ARBA00023136"/>
    </source>
</evidence>
<keyword evidence="14 25" id="KW-0472">Membrane</keyword>
<evidence type="ECO:0000256" key="11">
    <source>
        <dbReference type="ARBA" id="ARBA00022968"/>
    </source>
</evidence>
<sequence>MTVNPNTLVRIFIAIFLVTISVLAFQVYQHAVFLQDQRKQLIHDYYDANVDDNVSYDLMIEEDLHKRKIRRSKISKMKSNIRRINLKQRVYNAEFLYGITNVTYIIVIQVHNDVYLFKQLLDSLRTAHSIASALLIFSHDVFETKMNQAVHTVNFARYMQIFYPYSIQLHPFVYPGVAYASDDKENTEKSKERDPVAAQKKLHWWWQVNQVFDNLSVTKNYTKTILFLQENDYVTEDFLIVLKLLEHVRGAHCPVCEIISLGAHSPEPGNYLNRTAVVALEIWAKNLPNIGIAFNRDIWHIIKGWSRDFCDFNDYTWENSLKYVGSQHMDINFYFTDIIASRVFRIECGKENPRCDLKRKLDDVKSFTQVIRHSLYPAILMLRIVKGKDYSVDALGSFQDERDRELCMYFTKNCVWY</sequence>
<evidence type="ECO:0000256" key="5">
    <source>
        <dbReference type="ARBA" id="ARBA00012613"/>
    </source>
</evidence>
<feature type="disulfide bond" evidence="24">
    <location>
        <begin position="253"/>
        <end position="256"/>
    </location>
</feature>
<name>A0A8S0ZQN9_ARCPL</name>
<dbReference type="GO" id="GO:0006487">
    <property type="term" value="P:protein N-linked glycosylation"/>
    <property type="evidence" value="ECO:0007669"/>
    <property type="project" value="TreeGrafter"/>
</dbReference>
<comment type="pathway">
    <text evidence="3">Protein modification; protein glycosylation.</text>
</comment>
<reference evidence="26 27" key="1">
    <citation type="submission" date="2020-04" db="EMBL/GenBank/DDBJ databases">
        <authorList>
            <person name="Wallbank WR R."/>
            <person name="Pardo Diaz C."/>
            <person name="Kozak K."/>
            <person name="Martin S."/>
            <person name="Jiggins C."/>
            <person name="Moest M."/>
            <person name="Warren A I."/>
            <person name="Byers J.R.P. K."/>
            <person name="Montejo-Kovacevich G."/>
            <person name="Yen C E."/>
        </authorList>
    </citation>
    <scope>NUCLEOTIDE SEQUENCE [LARGE SCALE GENOMIC DNA]</scope>
</reference>
<keyword evidence="17" id="KW-0464">Manganese</keyword>
<dbReference type="InterPro" id="IPR007754">
    <property type="entry name" value="GlcNAc_II"/>
</dbReference>
<dbReference type="Proteomes" id="UP000494106">
    <property type="component" value="Unassembled WGS sequence"/>
</dbReference>
<keyword evidence="10" id="KW-0479">Metal-binding</keyword>
<evidence type="ECO:0000313" key="26">
    <source>
        <dbReference type="EMBL" id="CAB3235160.1"/>
    </source>
</evidence>
<evidence type="ECO:0000256" key="16">
    <source>
        <dbReference type="ARBA" id="ARBA00023180"/>
    </source>
</evidence>
<comment type="cofactor">
    <cofactor evidence="1">
        <name>Mn(2+)</name>
        <dbReference type="ChEBI" id="CHEBI:29035"/>
    </cofactor>
</comment>
<evidence type="ECO:0000256" key="21">
    <source>
        <dbReference type="ARBA" id="ARBA00032915"/>
    </source>
</evidence>
<evidence type="ECO:0000256" key="18">
    <source>
        <dbReference type="ARBA" id="ARBA00029663"/>
    </source>
</evidence>
<evidence type="ECO:0000256" key="1">
    <source>
        <dbReference type="ARBA" id="ARBA00001936"/>
    </source>
</evidence>
<dbReference type="OrthoDB" id="6019616at2759"/>
<dbReference type="GO" id="GO:0008455">
    <property type="term" value="F:alpha-1,6-mannosylglycoprotein 2-beta-N-acetylglucosaminyltransferase activity"/>
    <property type="evidence" value="ECO:0007669"/>
    <property type="project" value="UniProtKB-EC"/>
</dbReference>
<keyword evidence="16" id="KW-0325">Glycoprotein</keyword>
<dbReference type="EMBL" id="CADEBC010000485">
    <property type="protein sequence ID" value="CAB3235160.1"/>
    <property type="molecule type" value="Genomic_DNA"/>
</dbReference>
<evidence type="ECO:0000256" key="2">
    <source>
        <dbReference type="ARBA" id="ARBA00004323"/>
    </source>
</evidence>
<dbReference type="GO" id="GO:0009312">
    <property type="term" value="P:oligosaccharide biosynthetic process"/>
    <property type="evidence" value="ECO:0007669"/>
    <property type="project" value="InterPro"/>
</dbReference>
<dbReference type="PANTHER" id="PTHR12871:SF0">
    <property type="entry name" value="ALPHA-1,6-MANNOSYL-GLYCOPROTEIN 2-BETA-N-ACETYLGLUCOSAMINYLTRANSFERASE"/>
    <property type="match status" value="1"/>
</dbReference>
<dbReference type="Pfam" id="PF05060">
    <property type="entry name" value="MGAT2"/>
    <property type="match status" value="1"/>
</dbReference>
<evidence type="ECO:0000256" key="3">
    <source>
        <dbReference type="ARBA" id="ARBA00004922"/>
    </source>
</evidence>